<proteinExistence type="predicted"/>
<evidence type="ECO:0000313" key="1">
    <source>
        <dbReference type="EMBL" id="QJB04887.1"/>
    </source>
</evidence>
<name>A0A6M3MAU8_9ZZZZ</name>
<gene>
    <name evidence="1" type="ORF">MM171B00165_0063</name>
</gene>
<protein>
    <submittedName>
        <fullName evidence="1">Uncharacterized protein</fullName>
    </submittedName>
</protein>
<dbReference type="EMBL" id="MT143891">
    <property type="protein sequence ID" value="QJB04887.1"/>
    <property type="molecule type" value="Genomic_DNA"/>
</dbReference>
<sequence>MQPAYQIATCEIKGLFRFCRRELGWYAACKPTIATEDEMNKVIGSVTTYHGTEHPYLRGYQVQIVAVLHNGAMPEDEHGEIPGYEHIDDDGDLARAGGVTVHDRIEVQPWIESKGRFSFVSSDPLASDLACFTGIR</sequence>
<organism evidence="1">
    <name type="scientific">viral metagenome</name>
    <dbReference type="NCBI Taxonomy" id="1070528"/>
    <lineage>
        <taxon>unclassified sequences</taxon>
        <taxon>metagenomes</taxon>
        <taxon>organismal metagenomes</taxon>
    </lineage>
</organism>
<accession>A0A6M3MAU8</accession>
<reference evidence="1" key="1">
    <citation type="submission" date="2020-03" db="EMBL/GenBank/DDBJ databases">
        <title>The deep terrestrial virosphere.</title>
        <authorList>
            <person name="Holmfeldt K."/>
            <person name="Nilsson E."/>
            <person name="Simone D."/>
            <person name="Lopez-Fernandez M."/>
            <person name="Wu X."/>
            <person name="de Brujin I."/>
            <person name="Lundin D."/>
            <person name="Andersson A."/>
            <person name="Bertilsson S."/>
            <person name="Dopson M."/>
        </authorList>
    </citation>
    <scope>NUCLEOTIDE SEQUENCE</scope>
    <source>
        <strain evidence="1">MM171B00165</strain>
    </source>
</reference>
<dbReference type="AlphaFoldDB" id="A0A6M3MAU8"/>